<evidence type="ECO:0000313" key="2">
    <source>
        <dbReference type="Proteomes" id="UP000786811"/>
    </source>
</evidence>
<evidence type="ECO:0000313" key="1">
    <source>
        <dbReference type="EMBL" id="CAG5103019.1"/>
    </source>
</evidence>
<protein>
    <submittedName>
        <fullName evidence="1">Uncharacterized protein</fullName>
    </submittedName>
</protein>
<dbReference type="AlphaFoldDB" id="A0A8J2MR69"/>
<dbReference type="PANTHER" id="PTHR31511">
    <property type="entry name" value="PROTEIN CBG23764"/>
    <property type="match status" value="1"/>
</dbReference>
<accession>A0A8J2MR69</accession>
<feature type="non-terminal residue" evidence="1">
    <location>
        <position position="189"/>
    </location>
</feature>
<dbReference type="PANTHER" id="PTHR31511:SF12">
    <property type="entry name" value="RHO TERMINATION FACTOR N-TERMINAL DOMAIN-CONTAINING PROTEIN"/>
    <property type="match status" value="1"/>
</dbReference>
<dbReference type="OrthoDB" id="7615572at2759"/>
<dbReference type="EMBL" id="CAJNRD030001123">
    <property type="protein sequence ID" value="CAG5103019.1"/>
    <property type="molecule type" value="Genomic_DNA"/>
</dbReference>
<comment type="caution">
    <text evidence="1">The sequence shown here is derived from an EMBL/GenBank/DDBJ whole genome shotgun (WGS) entry which is preliminary data.</text>
</comment>
<keyword evidence="2" id="KW-1185">Reference proteome</keyword>
<organism evidence="1 2">
    <name type="scientific">Cotesia congregata</name>
    <name type="common">Parasitoid wasp</name>
    <name type="synonym">Apanteles congregatus</name>
    <dbReference type="NCBI Taxonomy" id="51543"/>
    <lineage>
        <taxon>Eukaryota</taxon>
        <taxon>Metazoa</taxon>
        <taxon>Ecdysozoa</taxon>
        <taxon>Arthropoda</taxon>
        <taxon>Hexapoda</taxon>
        <taxon>Insecta</taxon>
        <taxon>Pterygota</taxon>
        <taxon>Neoptera</taxon>
        <taxon>Endopterygota</taxon>
        <taxon>Hymenoptera</taxon>
        <taxon>Apocrita</taxon>
        <taxon>Ichneumonoidea</taxon>
        <taxon>Braconidae</taxon>
        <taxon>Microgastrinae</taxon>
        <taxon>Cotesia</taxon>
    </lineage>
</organism>
<reference evidence="1" key="1">
    <citation type="submission" date="2021-04" db="EMBL/GenBank/DDBJ databases">
        <authorList>
            <person name="Chebbi M.A.C M."/>
        </authorList>
    </citation>
    <scope>NUCLEOTIDE SEQUENCE</scope>
</reference>
<dbReference type="Proteomes" id="UP000786811">
    <property type="component" value="Unassembled WGS sequence"/>
</dbReference>
<proteinExistence type="predicted"/>
<sequence>MEVLKFIYRFELLLSRLHHVFTSSNHQPRRNISDWYKNHVTNALIRKIEEFCQEKSGWRLSEISNLVITMSKYQPLHAGISTFVRMPQKIINRHAVLNIENFDEYCFLWCVSINYDINSDLKTIHLLMIQSNTNLNMKNDDYDDYKPIYHFALINNLSALVRSSVTKSRKQHFFCDRCLNHFKIRESFE</sequence>
<gene>
    <name evidence="1" type="ORF">HICCMSTLAB_LOCUS11300</name>
</gene>
<name>A0A8J2MR69_COTCN</name>